<reference evidence="3" key="2">
    <citation type="submission" date="2015-01" db="EMBL/GenBank/DDBJ databases">
        <title>Evolutionary Origins and Diversification of the Mycorrhizal Mutualists.</title>
        <authorList>
            <consortium name="DOE Joint Genome Institute"/>
            <consortium name="Mycorrhizal Genomics Consortium"/>
            <person name="Kohler A."/>
            <person name="Kuo A."/>
            <person name="Nagy L.G."/>
            <person name="Floudas D."/>
            <person name="Copeland A."/>
            <person name="Barry K.W."/>
            <person name="Cichocki N."/>
            <person name="Veneault-Fourrey C."/>
            <person name="LaButti K."/>
            <person name="Lindquist E.A."/>
            <person name="Lipzen A."/>
            <person name="Lundell T."/>
            <person name="Morin E."/>
            <person name="Murat C."/>
            <person name="Riley R."/>
            <person name="Ohm R."/>
            <person name="Sun H."/>
            <person name="Tunlid A."/>
            <person name="Henrissat B."/>
            <person name="Grigoriev I.V."/>
            <person name="Hibbett D.S."/>
            <person name="Martin F."/>
        </authorList>
    </citation>
    <scope>NUCLEOTIDE SEQUENCE [LARGE SCALE GENOMIC DNA]</scope>
    <source>
        <strain evidence="3">MAFF 305830</strain>
    </source>
</reference>
<proteinExistence type="predicted"/>
<dbReference type="Pfam" id="PF18721">
    <property type="entry name" value="CxC6"/>
    <property type="match status" value="1"/>
</dbReference>
<evidence type="ECO:0000313" key="3">
    <source>
        <dbReference type="Proteomes" id="UP000054097"/>
    </source>
</evidence>
<feature type="domain" description="CxC6 like cysteine cluster associated with KDZ" evidence="1">
    <location>
        <begin position="4"/>
        <end position="60"/>
    </location>
</feature>
<protein>
    <recommendedName>
        <fullName evidence="1">CxC6 like cysteine cluster associated with KDZ domain-containing protein</fullName>
    </recommendedName>
</protein>
<dbReference type="AlphaFoldDB" id="A0A0C3A700"/>
<keyword evidence="3" id="KW-1185">Reference proteome</keyword>
<gene>
    <name evidence="2" type="ORF">M408DRAFT_82038</name>
</gene>
<dbReference type="InterPro" id="IPR040898">
    <property type="entry name" value="CxC6"/>
</dbReference>
<dbReference type="STRING" id="933852.A0A0C3A700"/>
<reference evidence="2 3" key="1">
    <citation type="submission" date="2014-04" db="EMBL/GenBank/DDBJ databases">
        <authorList>
            <consortium name="DOE Joint Genome Institute"/>
            <person name="Kuo A."/>
            <person name="Zuccaro A."/>
            <person name="Kohler A."/>
            <person name="Nagy L.G."/>
            <person name="Floudas D."/>
            <person name="Copeland A."/>
            <person name="Barry K.W."/>
            <person name="Cichocki N."/>
            <person name="Veneault-Fourrey C."/>
            <person name="LaButti K."/>
            <person name="Lindquist E.A."/>
            <person name="Lipzen A."/>
            <person name="Lundell T."/>
            <person name="Morin E."/>
            <person name="Murat C."/>
            <person name="Sun H."/>
            <person name="Tunlid A."/>
            <person name="Henrissat B."/>
            <person name="Grigoriev I.V."/>
            <person name="Hibbett D.S."/>
            <person name="Martin F."/>
            <person name="Nordberg H.P."/>
            <person name="Cantor M.N."/>
            <person name="Hua S.X."/>
        </authorList>
    </citation>
    <scope>NUCLEOTIDE SEQUENCE [LARGE SCALE GENOMIC DNA]</scope>
    <source>
        <strain evidence="2 3">MAFF 305830</strain>
    </source>
</reference>
<evidence type="ECO:0000313" key="2">
    <source>
        <dbReference type="EMBL" id="KIM20415.1"/>
    </source>
</evidence>
<evidence type="ECO:0000259" key="1">
    <source>
        <dbReference type="Pfam" id="PF18721"/>
    </source>
</evidence>
<sequence>QSVVLDGITLGHPCCAVYNCKLPLPTNQSHYCEAHHTKERECSINGCSNAAKMGFKTCATGNMSCLGIQI</sequence>
<dbReference type="EMBL" id="KN824436">
    <property type="protein sequence ID" value="KIM20415.1"/>
    <property type="molecule type" value="Genomic_DNA"/>
</dbReference>
<accession>A0A0C3A700</accession>
<dbReference type="OrthoDB" id="3055037at2759"/>
<organism evidence="2 3">
    <name type="scientific">Serendipita vermifera MAFF 305830</name>
    <dbReference type="NCBI Taxonomy" id="933852"/>
    <lineage>
        <taxon>Eukaryota</taxon>
        <taxon>Fungi</taxon>
        <taxon>Dikarya</taxon>
        <taxon>Basidiomycota</taxon>
        <taxon>Agaricomycotina</taxon>
        <taxon>Agaricomycetes</taxon>
        <taxon>Sebacinales</taxon>
        <taxon>Serendipitaceae</taxon>
        <taxon>Serendipita</taxon>
    </lineage>
</organism>
<dbReference type="HOGENOM" id="CLU_174457_0_0_1"/>
<feature type="non-terminal residue" evidence="2">
    <location>
        <position position="1"/>
    </location>
</feature>
<dbReference type="Proteomes" id="UP000054097">
    <property type="component" value="Unassembled WGS sequence"/>
</dbReference>
<name>A0A0C3A700_SERVB</name>